<protein>
    <submittedName>
        <fullName evidence="3">BTB domain-containing protein</fullName>
    </submittedName>
</protein>
<organism evidence="2 3">
    <name type="scientific">Caenorhabditis tropicalis</name>
    <dbReference type="NCBI Taxonomy" id="1561998"/>
    <lineage>
        <taxon>Eukaryota</taxon>
        <taxon>Metazoa</taxon>
        <taxon>Ecdysozoa</taxon>
        <taxon>Nematoda</taxon>
        <taxon>Chromadorea</taxon>
        <taxon>Rhabditida</taxon>
        <taxon>Rhabditina</taxon>
        <taxon>Rhabditomorpha</taxon>
        <taxon>Rhabditoidea</taxon>
        <taxon>Rhabditidae</taxon>
        <taxon>Peloderinae</taxon>
        <taxon>Caenorhabditis</taxon>
    </lineage>
</organism>
<dbReference type="Proteomes" id="UP000095282">
    <property type="component" value="Unplaced"/>
</dbReference>
<feature type="compositionally biased region" description="Polar residues" evidence="1">
    <location>
        <begin position="1"/>
        <end position="11"/>
    </location>
</feature>
<name>A0A1I7T5B5_9PELO</name>
<proteinExistence type="predicted"/>
<keyword evidence="2" id="KW-1185">Reference proteome</keyword>
<feature type="region of interest" description="Disordered" evidence="1">
    <location>
        <begin position="1"/>
        <end position="33"/>
    </location>
</feature>
<accession>A0A1I7T5B5</accession>
<dbReference type="AlphaFoldDB" id="A0A1I7T5B5"/>
<dbReference type="WBParaSite" id="Csp11.Scaffold510.g2538.t1">
    <property type="protein sequence ID" value="Csp11.Scaffold510.g2538.t1"/>
    <property type="gene ID" value="Csp11.Scaffold510.g2538"/>
</dbReference>
<evidence type="ECO:0000256" key="1">
    <source>
        <dbReference type="SAM" id="MobiDB-lite"/>
    </source>
</evidence>
<evidence type="ECO:0000313" key="3">
    <source>
        <dbReference type="WBParaSite" id="Csp11.Scaffold510.g2538.t1"/>
    </source>
</evidence>
<reference evidence="3" key="1">
    <citation type="submission" date="2016-11" db="UniProtKB">
        <authorList>
            <consortium name="WormBaseParasite"/>
        </authorList>
    </citation>
    <scope>IDENTIFICATION</scope>
</reference>
<sequence length="66" mass="7695">MQTSRPETDSTAQEEEEEAITHVITGEEEESFSEQNIYVDGRDMSNFKQLITFMNNRLSFSANWNM</sequence>
<evidence type="ECO:0000313" key="2">
    <source>
        <dbReference type="Proteomes" id="UP000095282"/>
    </source>
</evidence>